<organism evidence="1 2">
    <name type="scientific">Azospirillum rugosum</name>
    <dbReference type="NCBI Taxonomy" id="416170"/>
    <lineage>
        <taxon>Bacteria</taxon>
        <taxon>Pseudomonadati</taxon>
        <taxon>Pseudomonadota</taxon>
        <taxon>Alphaproteobacteria</taxon>
        <taxon>Rhodospirillales</taxon>
        <taxon>Azospirillaceae</taxon>
        <taxon>Azospirillum</taxon>
    </lineage>
</organism>
<dbReference type="Proteomes" id="UP000781958">
    <property type="component" value="Unassembled WGS sequence"/>
</dbReference>
<dbReference type="SUPFAM" id="SSF54285">
    <property type="entry name" value="MoaD/ThiS"/>
    <property type="match status" value="1"/>
</dbReference>
<accession>A0ABS4SRG5</accession>
<keyword evidence="2" id="KW-1185">Reference proteome</keyword>
<dbReference type="EMBL" id="JAGINP010000020">
    <property type="protein sequence ID" value="MBP2295138.1"/>
    <property type="molecule type" value="Genomic_DNA"/>
</dbReference>
<gene>
    <name evidence="1" type="ORF">J2851_004941</name>
</gene>
<name>A0ABS4SRG5_9PROT</name>
<dbReference type="InterPro" id="IPR012675">
    <property type="entry name" value="Beta-grasp_dom_sf"/>
</dbReference>
<sequence>MEIVVKLYATLAQHLPPGAKQNQTRLDLPDDATPAHVIGRLNMAREKCHLVLVNGVYVAPSQLDRHPLKPGDAVAMWPPVAGG</sequence>
<dbReference type="Gene3D" id="3.10.20.30">
    <property type="match status" value="1"/>
</dbReference>
<dbReference type="CDD" id="cd17040">
    <property type="entry name" value="Ubl_MoaD_like"/>
    <property type="match status" value="1"/>
</dbReference>
<comment type="caution">
    <text evidence="1">The sequence shown here is derived from an EMBL/GenBank/DDBJ whole genome shotgun (WGS) entry which is preliminary data.</text>
</comment>
<reference evidence="1 2" key="1">
    <citation type="submission" date="2021-03" db="EMBL/GenBank/DDBJ databases">
        <title>Genomic Encyclopedia of Type Strains, Phase III (KMG-III): the genomes of soil and plant-associated and newly described type strains.</title>
        <authorList>
            <person name="Whitman W."/>
        </authorList>
    </citation>
    <scope>NUCLEOTIDE SEQUENCE [LARGE SCALE GENOMIC DNA]</scope>
    <source>
        <strain evidence="1 2">IMMIB AFH-6</strain>
    </source>
</reference>
<protein>
    <submittedName>
        <fullName evidence="1">Molybdopterin converting factor small subunit</fullName>
    </submittedName>
</protein>
<proteinExistence type="predicted"/>
<dbReference type="InterPro" id="IPR003749">
    <property type="entry name" value="ThiS/MoaD-like"/>
</dbReference>
<dbReference type="Pfam" id="PF02597">
    <property type="entry name" value="ThiS"/>
    <property type="match status" value="1"/>
</dbReference>
<evidence type="ECO:0000313" key="1">
    <source>
        <dbReference type="EMBL" id="MBP2295138.1"/>
    </source>
</evidence>
<evidence type="ECO:0000313" key="2">
    <source>
        <dbReference type="Proteomes" id="UP000781958"/>
    </source>
</evidence>
<dbReference type="RefSeq" id="WP_209769544.1">
    <property type="nucleotide sequence ID" value="NZ_JAGINP010000020.1"/>
</dbReference>
<dbReference type="InterPro" id="IPR016155">
    <property type="entry name" value="Mopterin_synth/thiamin_S_b"/>
</dbReference>